<dbReference type="AlphaFoldDB" id="D9XQC5"/>
<organism evidence="2 3">
    <name type="scientific">Streptomyces griseoflavus Tu4000</name>
    <dbReference type="NCBI Taxonomy" id="467200"/>
    <lineage>
        <taxon>Bacteria</taxon>
        <taxon>Bacillati</taxon>
        <taxon>Actinomycetota</taxon>
        <taxon>Actinomycetes</taxon>
        <taxon>Kitasatosporales</taxon>
        <taxon>Streptomycetaceae</taxon>
        <taxon>Streptomyces</taxon>
    </lineage>
</organism>
<accession>D9XQC5</accession>
<sequence>MTTPTALATDEARDQILRALPDSQDVADPKPDTSPTADSSPRSKDTRP</sequence>
<dbReference type="STRING" id="467200.SSRG_06310"/>
<name>D9XQC5_9ACTN</name>
<proteinExistence type="predicted"/>
<feature type="region of interest" description="Disordered" evidence="1">
    <location>
        <begin position="19"/>
        <end position="48"/>
    </location>
</feature>
<reference evidence="2" key="1">
    <citation type="submission" date="2009-02" db="EMBL/GenBank/DDBJ databases">
        <title>Annotation of Streptomyces griseoflavus strain Tu4000.</title>
        <authorList>
            <consortium name="The Broad Institute Genome Sequencing Platform"/>
            <consortium name="Broad Institute Microbial Sequencing Center"/>
            <person name="Fischbach M."/>
            <person name="Godfrey P."/>
            <person name="Ward D."/>
            <person name="Young S."/>
            <person name="Zeng Q."/>
            <person name="Koehrsen M."/>
            <person name="Alvarado L."/>
            <person name="Berlin A.M."/>
            <person name="Bochicchio J."/>
            <person name="Borenstein D."/>
            <person name="Chapman S.B."/>
            <person name="Chen Z."/>
            <person name="Engels R."/>
            <person name="Freedman E."/>
            <person name="Gellesch M."/>
            <person name="Goldberg J."/>
            <person name="Griggs A."/>
            <person name="Gujja S."/>
            <person name="Heilman E.R."/>
            <person name="Heiman D.I."/>
            <person name="Hepburn T.A."/>
            <person name="Howarth C."/>
            <person name="Jen D."/>
            <person name="Larson L."/>
            <person name="Lewis B."/>
            <person name="Mehta T."/>
            <person name="Park D."/>
            <person name="Pearson M."/>
            <person name="Richards J."/>
            <person name="Roberts A."/>
            <person name="Saif S."/>
            <person name="Shea T.D."/>
            <person name="Shenoy N."/>
            <person name="Sisk P."/>
            <person name="Stolte C."/>
            <person name="Sykes S.N."/>
            <person name="Thomson T."/>
            <person name="Walk T."/>
            <person name="White J."/>
            <person name="Yandava C."/>
            <person name="Straight P."/>
            <person name="Clardy J."/>
            <person name="Hung D."/>
            <person name="Kolter R."/>
            <person name="Mekalanos J."/>
            <person name="Walker S."/>
            <person name="Walsh C.T."/>
            <person name="Wieland-Brown L.C."/>
            <person name="Haas B."/>
            <person name="Nusbaum C."/>
            <person name="Birren B."/>
        </authorList>
    </citation>
    <scope>NUCLEOTIDE SEQUENCE [LARGE SCALE GENOMIC DNA]</scope>
    <source>
        <strain evidence="2">Tu4000</strain>
    </source>
</reference>
<keyword evidence="3" id="KW-1185">Reference proteome</keyword>
<gene>
    <name evidence="2" type="ORF">SSRG_06310</name>
</gene>
<dbReference type="Proteomes" id="UP000002968">
    <property type="component" value="Unassembled WGS sequence"/>
</dbReference>
<evidence type="ECO:0000313" key="3">
    <source>
        <dbReference type="Proteomes" id="UP000002968"/>
    </source>
</evidence>
<protein>
    <submittedName>
        <fullName evidence="2">Uncharacterized protein</fullName>
    </submittedName>
</protein>
<evidence type="ECO:0000313" key="2">
    <source>
        <dbReference type="EMBL" id="EFL43506.1"/>
    </source>
</evidence>
<dbReference type="RefSeq" id="WP_004936960.1">
    <property type="nucleotide sequence ID" value="NZ_GG657758.1"/>
</dbReference>
<evidence type="ECO:0000256" key="1">
    <source>
        <dbReference type="SAM" id="MobiDB-lite"/>
    </source>
</evidence>
<dbReference type="EMBL" id="GG657758">
    <property type="protein sequence ID" value="EFL43506.1"/>
    <property type="molecule type" value="Genomic_DNA"/>
</dbReference>
<dbReference type="HOGENOM" id="CLU_3158302_0_0_11"/>